<evidence type="ECO:0000256" key="4">
    <source>
        <dbReference type="SAM" id="Phobius"/>
    </source>
</evidence>
<dbReference type="GO" id="GO:0043386">
    <property type="term" value="P:mycotoxin biosynthetic process"/>
    <property type="evidence" value="ECO:0007669"/>
    <property type="project" value="InterPro"/>
</dbReference>
<dbReference type="HOGENOM" id="CLU_042941_0_2_1"/>
<gene>
    <name evidence="5" type="ORF">MYCFIDRAFT_88414</name>
</gene>
<evidence type="ECO:0000313" key="5">
    <source>
        <dbReference type="EMBL" id="EME82493.1"/>
    </source>
</evidence>
<dbReference type="AlphaFoldDB" id="M3AZ83"/>
<keyword evidence="4" id="KW-0472">Membrane</keyword>
<feature type="transmembrane region" description="Helical" evidence="4">
    <location>
        <begin position="40"/>
        <end position="60"/>
    </location>
</feature>
<keyword evidence="4" id="KW-0812">Transmembrane</keyword>
<evidence type="ECO:0000256" key="2">
    <source>
        <dbReference type="ARBA" id="ARBA00035112"/>
    </source>
</evidence>
<dbReference type="Proteomes" id="UP000016932">
    <property type="component" value="Unassembled WGS sequence"/>
</dbReference>
<evidence type="ECO:0000313" key="6">
    <source>
        <dbReference type="Proteomes" id="UP000016932"/>
    </source>
</evidence>
<dbReference type="VEuPathDB" id="FungiDB:MYCFIDRAFT_88414"/>
<organism evidence="5 6">
    <name type="scientific">Pseudocercospora fijiensis (strain CIRAD86)</name>
    <name type="common">Black leaf streak disease fungus</name>
    <name type="synonym">Mycosphaerella fijiensis</name>
    <dbReference type="NCBI Taxonomy" id="383855"/>
    <lineage>
        <taxon>Eukaryota</taxon>
        <taxon>Fungi</taxon>
        <taxon>Dikarya</taxon>
        <taxon>Ascomycota</taxon>
        <taxon>Pezizomycotina</taxon>
        <taxon>Dothideomycetes</taxon>
        <taxon>Dothideomycetidae</taxon>
        <taxon>Mycosphaerellales</taxon>
        <taxon>Mycosphaerellaceae</taxon>
        <taxon>Pseudocercospora</taxon>
    </lineage>
</organism>
<dbReference type="eggNOG" id="ENOG502T1QG">
    <property type="taxonomic scope" value="Eukaryota"/>
</dbReference>
<evidence type="ECO:0000256" key="1">
    <source>
        <dbReference type="ARBA" id="ARBA00004685"/>
    </source>
</evidence>
<dbReference type="Pfam" id="PF11807">
    <property type="entry name" value="UstYa"/>
    <property type="match status" value="1"/>
</dbReference>
<comment type="similarity">
    <text evidence="2">Belongs to the ustYa family.</text>
</comment>
<protein>
    <recommendedName>
        <fullName evidence="7">DUF3328 domain-containing protein</fullName>
    </recommendedName>
</protein>
<proteinExistence type="inferred from homology"/>
<evidence type="ECO:0000256" key="3">
    <source>
        <dbReference type="SAM" id="MobiDB-lite"/>
    </source>
</evidence>
<reference evidence="5 6" key="1">
    <citation type="journal article" date="2012" name="PLoS Pathog.">
        <title>Diverse lifestyles and strategies of plant pathogenesis encoded in the genomes of eighteen Dothideomycetes fungi.</title>
        <authorList>
            <person name="Ohm R.A."/>
            <person name="Feau N."/>
            <person name="Henrissat B."/>
            <person name="Schoch C.L."/>
            <person name="Horwitz B.A."/>
            <person name="Barry K.W."/>
            <person name="Condon B.J."/>
            <person name="Copeland A.C."/>
            <person name="Dhillon B."/>
            <person name="Glaser F."/>
            <person name="Hesse C.N."/>
            <person name="Kosti I."/>
            <person name="LaButti K."/>
            <person name="Lindquist E.A."/>
            <person name="Lucas S."/>
            <person name="Salamov A.A."/>
            <person name="Bradshaw R.E."/>
            <person name="Ciuffetti L."/>
            <person name="Hamelin R.C."/>
            <person name="Kema G.H.J."/>
            <person name="Lawrence C."/>
            <person name="Scott J.A."/>
            <person name="Spatafora J.W."/>
            <person name="Turgeon B.G."/>
            <person name="de Wit P.J.G.M."/>
            <person name="Zhong S."/>
            <person name="Goodwin S.B."/>
            <person name="Grigoriev I.V."/>
        </authorList>
    </citation>
    <scope>NUCLEOTIDE SEQUENCE [LARGE SCALE GENOMIC DNA]</scope>
    <source>
        <strain evidence="5 6">CIRAD86</strain>
    </source>
</reference>
<evidence type="ECO:0008006" key="7">
    <source>
        <dbReference type="Google" id="ProtNLM"/>
    </source>
</evidence>
<dbReference type="RefSeq" id="XP_007927841.1">
    <property type="nucleotide sequence ID" value="XM_007929650.1"/>
</dbReference>
<dbReference type="STRING" id="383855.M3AZ83"/>
<comment type="pathway">
    <text evidence="1">Mycotoxin biosynthesis.</text>
</comment>
<dbReference type="EMBL" id="KB446559">
    <property type="protein sequence ID" value="EME82493.1"/>
    <property type="molecule type" value="Genomic_DNA"/>
</dbReference>
<dbReference type="PANTHER" id="PTHR33365">
    <property type="entry name" value="YALI0B05434P"/>
    <property type="match status" value="1"/>
</dbReference>
<dbReference type="OrthoDB" id="3634002at2759"/>
<keyword evidence="4" id="KW-1133">Transmembrane helix</keyword>
<sequence length="289" mass="33327">MDSYKPGEEPLLGECEKQSGSSHTAFHPPRPAPPTKWQRAWVICQVLLFGANLIILLFWLTHKSKSDTTPTSMRRQFELEGAPTKEKIVTWDTRLDRNFSYTSMDPVEADRAWNQISLADGQGYVKLSKEQLKKLNKYSPSSVAAADGSGYLALVGVFHQLHCLDYLRRTNALYSHLYEEMWEYYLIPPELHIPHCINLLRLALQCHGELTVTTHNWADGWIEPWEDYITQHQCRDHDATVEWAKKNNGQTPYTYIHPELGPVYSDYSDVLSIPVDREVRFIPDLSYSD</sequence>
<dbReference type="KEGG" id="pfj:MYCFIDRAFT_88414"/>
<accession>M3AZ83</accession>
<name>M3AZ83_PSEFD</name>
<dbReference type="InterPro" id="IPR021765">
    <property type="entry name" value="UstYa-like"/>
</dbReference>
<feature type="region of interest" description="Disordered" evidence="3">
    <location>
        <begin position="1"/>
        <end position="31"/>
    </location>
</feature>
<dbReference type="PANTHER" id="PTHR33365:SF4">
    <property type="entry name" value="CYCLOCHLOROTINE BIOSYNTHESIS PROTEIN O"/>
    <property type="match status" value="1"/>
</dbReference>
<keyword evidence="6" id="KW-1185">Reference proteome</keyword>
<dbReference type="GeneID" id="19342701"/>